<reference evidence="2 3" key="1">
    <citation type="submission" date="2024-02" db="EMBL/GenBank/DDBJ databases">
        <title>A draft genome for the cacao thread blight pathogen Marasmius crinis-equi.</title>
        <authorList>
            <person name="Cohen S.P."/>
            <person name="Baruah I.K."/>
            <person name="Amoako-Attah I."/>
            <person name="Bukari Y."/>
            <person name="Meinhardt L.W."/>
            <person name="Bailey B.A."/>
        </authorList>
    </citation>
    <scope>NUCLEOTIDE SEQUENCE [LARGE SCALE GENOMIC DNA]</scope>
    <source>
        <strain evidence="2 3">GH-76</strain>
    </source>
</reference>
<accession>A0ABR3FZL8</accession>
<dbReference type="InterPro" id="IPR046528">
    <property type="entry name" value="DUF6593"/>
</dbReference>
<dbReference type="Pfam" id="PF20236">
    <property type="entry name" value="DUF6593"/>
    <property type="match status" value="1"/>
</dbReference>
<dbReference type="Proteomes" id="UP001465976">
    <property type="component" value="Unassembled WGS sequence"/>
</dbReference>
<comment type="caution">
    <text evidence="2">The sequence shown here is derived from an EMBL/GenBank/DDBJ whole genome shotgun (WGS) entry which is preliminary data.</text>
</comment>
<keyword evidence="3" id="KW-1185">Reference proteome</keyword>
<proteinExistence type="predicted"/>
<evidence type="ECO:0000313" key="2">
    <source>
        <dbReference type="EMBL" id="KAL0580986.1"/>
    </source>
</evidence>
<evidence type="ECO:0000259" key="1">
    <source>
        <dbReference type="Pfam" id="PF20236"/>
    </source>
</evidence>
<dbReference type="EMBL" id="JBAHYK010000019">
    <property type="protein sequence ID" value="KAL0580986.1"/>
    <property type="molecule type" value="Genomic_DNA"/>
</dbReference>
<feature type="domain" description="DUF6593" evidence="1">
    <location>
        <begin position="9"/>
        <end position="202"/>
    </location>
</feature>
<organism evidence="2 3">
    <name type="scientific">Marasmius crinis-equi</name>
    <dbReference type="NCBI Taxonomy" id="585013"/>
    <lineage>
        <taxon>Eukaryota</taxon>
        <taxon>Fungi</taxon>
        <taxon>Dikarya</taxon>
        <taxon>Basidiomycota</taxon>
        <taxon>Agaricomycotina</taxon>
        <taxon>Agaricomycetes</taxon>
        <taxon>Agaricomycetidae</taxon>
        <taxon>Agaricales</taxon>
        <taxon>Marasmiineae</taxon>
        <taxon>Marasmiaceae</taxon>
        <taxon>Marasmius</taxon>
    </lineage>
</organism>
<gene>
    <name evidence="2" type="ORF">V5O48_001078</name>
</gene>
<name>A0ABR3FZL8_9AGAR</name>
<sequence>MDLIFSNESSRNATLCLPSGQPVYDISTVPPAGQTTLRKYPPDNGAPVAIAVLEQNKIGADVCRVAGRSVLPEKTGRSKRFVDTLVFLFLLKPFFFTPGLIRKMVFVSSNGEEYIWKRENGEASVRIRTSVPSLPIGPTQTNGTVQLTDQHKNTVAFYEGSSALRGRRNLRNVNSGRGRLTIKPEGMAISDEIVATFIYVDQVVLKSRRVGAVARVLKMGLGAPGAAGPFGQ</sequence>
<evidence type="ECO:0000313" key="3">
    <source>
        <dbReference type="Proteomes" id="UP001465976"/>
    </source>
</evidence>
<protein>
    <recommendedName>
        <fullName evidence="1">DUF6593 domain-containing protein</fullName>
    </recommendedName>
</protein>